<evidence type="ECO:0000313" key="2">
    <source>
        <dbReference type="Proteomes" id="UP000694240"/>
    </source>
</evidence>
<dbReference type="AlphaFoldDB" id="A0A8T2CMY5"/>
<proteinExistence type="predicted"/>
<organism evidence="1 2">
    <name type="scientific">Arabidopsis thaliana x Arabidopsis arenosa</name>
    <dbReference type="NCBI Taxonomy" id="1240361"/>
    <lineage>
        <taxon>Eukaryota</taxon>
        <taxon>Viridiplantae</taxon>
        <taxon>Streptophyta</taxon>
        <taxon>Embryophyta</taxon>
        <taxon>Tracheophyta</taxon>
        <taxon>Spermatophyta</taxon>
        <taxon>Magnoliopsida</taxon>
        <taxon>eudicotyledons</taxon>
        <taxon>Gunneridae</taxon>
        <taxon>Pentapetalae</taxon>
        <taxon>rosids</taxon>
        <taxon>malvids</taxon>
        <taxon>Brassicales</taxon>
        <taxon>Brassicaceae</taxon>
        <taxon>Camelineae</taxon>
        <taxon>Arabidopsis</taxon>
    </lineage>
</organism>
<keyword evidence="2" id="KW-1185">Reference proteome</keyword>
<name>A0A8T2CMY5_9BRAS</name>
<evidence type="ECO:0000313" key="1">
    <source>
        <dbReference type="EMBL" id="KAG7600817.1"/>
    </source>
</evidence>
<reference evidence="1 2" key="1">
    <citation type="submission" date="2020-12" db="EMBL/GenBank/DDBJ databases">
        <title>Concerted genomic and epigenomic changes stabilize Arabidopsis allopolyploids.</title>
        <authorList>
            <person name="Chen Z."/>
        </authorList>
    </citation>
    <scope>NUCLEOTIDE SEQUENCE [LARGE SCALE GENOMIC DNA]</scope>
    <source>
        <strain evidence="1">Allo738</strain>
        <tissue evidence="1">Leaf</tissue>
    </source>
</reference>
<comment type="caution">
    <text evidence="1">The sequence shown here is derived from an EMBL/GenBank/DDBJ whole genome shotgun (WGS) entry which is preliminary data.</text>
</comment>
<gene>
    <name evidence="1" type="ORF">ISN45_At05g000710</name>
</gene>
<dbReference type="Proteomes" id="UP000694240">
    <property type="component" value="Chromosome 5"/>
</dbReference>
<dbReference type="EMBL" id="JAEFBK010000005">
    <property type="protein sequence ID" value="KAG7600817.1"/>
    <property type="molecule type" value="Genomic_DNA"/>
</dbReference>
<sequence length="37" mass="4199">MRFFCPYPPTTCRICNSSCQFPTLIGANHTSARFSSR</sequence>
<accession>A0A8T2CMY5</accession>
<protein>
    <submittedName>
        <fullName evidence="1">Uncharacterized protein</fullName>
    </submittedName>
</protein>